<dbReference type="PROSITE" id="PS50293">
    <property type="entry name" value="TPR_REGION"/>
    <property type="match status" value="5"/>
</dbReference>
<dbReference type="Pfam" id="PF05729">
    <property type="entry name" value="NACHT"/>
    <property type="match status" value="1"/>
</dbReference>
<dbReference type="InterPro" id="IPR027417">
    <property type="entry name" value="P-loop_NTPase"/>
</dbReference>
<dbReference type="InterPro" id="IPR025139">
    <property type="entry name" value="DUF4062"/>
</dbReference>
<keyword evidence="2 3" id="KW-0802">TPR repeat</keyword>
<name>F5YCJ5_LEAAZ</name>
<dbReference type="PROSITE" id="PS50005">
    <property type="entry name" value="TPR"/>
    <property type="match status" value="14"/>
</dbReference>
<dbReference type="Gene3D" id="3.40.50.300">
    <property type="entry name" value="P-loop containing nucleotide triphosphate hydrolases"/>
    <property type="match status" value="1"/>
</dbReference>
<feature type="repeat" description="TPR" evidence="3">
    <location>
        <begin position="1014"/>
        <end position="1047"/>
    </location>
</feature>
<reference evidence="7" key="1">
    <citation type="submission" date="2009-12" db="EMBL/GenBank/DDBJ databases">
        <title>Complete sequence of Treponema azotonutricium strain ZAS-9.</title>
        <authorList>
            <person name="Tetu S.G."/>
            <person name="Matson E."/>
            <person name="Ren Q."/>
            <person name="Seshadri R."/>
            <person name="Elbourne L."/>
            <person name="Hassan K.A."/>
            <person name="Durkin A."/>
            <person name="Radune D."/>
            <person name="Mohamoud Y."/>
            <person name="Shay R."/>
            <person name="Jin S."/>
            <person name="Zhang X."/>
            <person name="Lucey K."/>
            <person name="Ballor N.R."/>
            <person name="Ottesen E."/>
            <person name="Rosenthal R."/>
            <person name="Allen A."/>
            <person name="Leadbetter J.R."/>
            <person name="Paulsen I.T."/>
        </authorList>
    </citation>
    <scope>NUCLEOTIDE SEQUENCE [LARGE SCALE GENOMIC DNA]</scope>
    <source>
        <strain evidence="7">ATCC BAA-888 / DSM 13862 / ZAS-9</strain>
    </source>
</reference>
<evidence type="ECO:0000259" key="4">
    <source>
        <dbReference type="Pfam" id="PF05729"/>
    </source>
</evidence>
<dbReference type="Pfam" id="PF13424">
    <property type="entry name" value="TPR_12"/>
    <property type="match status" value="7"/>
</dbReference>
<dbReference type="EMBL" id="CP001841">
    <property type="protein sequence ID" value="AEF82973.1"/>
    <property type="molecule type" value="Genomic_DNA"/>
</dbReference>
<dbReference type="eggNOG" id="COG3210">
    <property type="taxonomic scope" value="Bacteria"/>
</dbReference>
<dbReference type="HOGENOM" id="CLU_274157_0_0_12"/>
<dbReference type="RefSeq" id="WP_015710266.1">
    <property type="nucleotide sequence ID" value="NC_015577.1"/>
</dbReference>
<feature type="repeat" description="TPR" evidence="3">
    <location>
        <begin position="1140"/>
        <end position="1173"/>
    </location>
</feature>
<organism evidence="6 7">
    <name type="scientific">Leadbettera azotonutricia (strain ATCC BAA-888 / DSM 13862 / ZAS-9)</name>
    <name type="common">Treponema azotonutricium</name>
    <dbReference type="NCBI Taxonomy" id="545695"/>
    <lineage>
        <taxon>Bacteria</taxon>
        <taxon>Pseudomonadati</taxon>
        <taxon>Spirochaetota</taxon>
        <taxon>Spirochaetia</taxon>
        <taxon>Spirochaetales</taxon>
        <taxon>Breznakiellaceae</taxon>
        <taxon>Leadbettera</taxon>
    </lineage>
</organism>
<feature type="repeat" description="TPR" evidence="3">
    <location>
        <begin position="888"/>
        <end position="921"/>
    </location>
</feature>
<evidence type="ECO:0000256" key="2">
    <source>
        <dbReference type="ARBA" id="ARBA00022803"/>
    </source>
</evidence>
<feature type="repeat" description="TPR" evidence="3">
    <location>
        <begin position="1056"/>
        <end position="1089"/>
    </location>
</feature>
<dbReference type="SUPFAM" id="SSF48452">
    <property type="entry name" value="TPR-like"/>
    <property type="match status" value="3"/>
</dbReference>
<dbReference type="eggNOG" id="COG0457">
    <property type="taxonomic scope" value="Bacteria"/>
</dbReference>
<proteinExistence type="predicted"/>
<accession>F5YCJ5</accession>
<dbReference type="Pfam" id="PF13181">
    <property type="entry name" value="TPR_8"/>
    <property type="match status" value="1"/>
</dbReference>
<dbReference type="Proteomes" id="UP000009222">
    <property type="component" value="Chromosome"/>
</dbReference>
<evidence type="ECO:0000256" key="1">
    <source>
        <dbReference type="ARBA" id="ARBA00022737"/>
    </source>
</evidence>
<dbReference type="SUPFAM" id="SSF52540">
    <property type="entry name" value="P-loop containing nucleoside triphosphate hydrolases"/>
    <property type="match status" value="1"/>
</dbReference>
<feature type="repeat" description="TPR" evidence="3">
    <location>
        <begin position="930"/>
        <end position="963"/>
    </location>
</feature>
<dbReference type="InParanoid" id="F5YCJ5"/>
<feature type="repeat" description="TPR" evidence="3">
    <location>
        <begin position="1224"/>
        <end position="1257"/>
    </location>
</feature>
<dbReference type="InterPro" id="IPR019734">
    <property type="entry name" value="TPR_rpt"/>
</dbReference>
<feature type="domain" description="DUF4062" evidence="5">
    <location>
        <begin position="16"/>
        <end position="99"/>
    </location>
</feature>
<gene>
    <name evidence="6" type="ordered locus">TREAZ_1758</name>
</gene>
<feature type="repeat" description="TPR" evidence="3">
    <location>
        <begin position="1098"/>
        <end position="1131"/>
    </location>
</feature>
<dbReference type="Pfam" id="PF13271">
    <property type="entry name" value="DUF4062"/>
    <property type="match status" value="1"/>
</dbReference>
<dbReference type="SMART" id="SM00028">
    <property type="entry name" value="TPR"/>
    <property type="match status" value="14"/>
</dbReference>
<reference evidence="6 7" key="2">
    <citation type="journal article" date="2011" name="ISME J.">
        <title>RNA-seq reveals cooperative metabolic interactions between two termite-gut spirochete species in co-culture.</title>
        <authorList>
            <person name="Rosenthal A.Z."/>
            <person name="Matson E.G."/>
            <person name="Eldar A."/>
            <person name="Leadbetter J.R."/>
        </authorList>
    </citation>
    <scope>NUCLEOTIDE SEQUENCE [LARGE SCALE GENOMIC DNA]</scope>
    <source>
        <strain evidence="7">ATCC BAA-888 / DSM 13862 / ZAS-9</strain>
    </source>
</reference>
<dbReference type="KEGG" id="taz:TREAZ_1758"/>
<evidence type="ECO:0000313" key="6">
    <source>
        <dbReference type="EMBL" id="AEF82973.1"/>
    </source>
</evidence>
<dbReference type="InterPro" id="IPR007111">
    <property type="entry name" value="NACHT_NTPase"/>
</dbReference>
<feature type="repeat" description="TPR" evidence="3">
    <location>
        <begin position="1182"/>
        <end position="1215"/>
    </location>
</feature>
<feature type="repeat" description="TPR" evidence="3">
    <location>
        <begin position="1266"/>
        <end position="1299"/>
    </location>
</feature>
<feature type="repeat" description="TPR" evidence="3">
    <location>
        <begin position="762"/>
        <end position="795"/>
    </location>
</feature>
<evidence type="ECO:0000313" key="7">
    <source>
        <dbReference type="Proteomes" id="UP000009222"/>
    </source>
</evidence>
<dbReference type="InterPro" id="IPR011990">
    <property type="entry name" value="TPR-like_helical_dom_sf"/>
</dbReference>
<feature type="repeat" description="TPR" evidence="3">
    <location>
        <begin position="804"/>
        <end position="837"/>
    </location>
</feature>
<dbReference type="PANTHER" id="PTHR45641:SF19">
    <property type="entry name" value="NEPHROCYSTIN-3"/>
    <property type="match status" value="1"/>
</dbReference>
<dbReference type="OrthoDB" id="357897at2"/>
<sequence length="1325" mass="150651">MTDARKTNQIEERQIRVFISSTFRDMQAERDYLVMKIFPSIRRYCEERDISFLELDLRWGISEEESKQGKVVDICLKEIEKTTPFFIGLLGERYGWVPSPEERRLIRDNTGVFTEYPWVGGELDKGASITEMEIQQGVLRIKEKINAYFYFRSPEMETPAEFREDRGSPAKKKLSALKKTLRKKKDYPVKDYRSIENLGEMIEKDFKTLVDTLWPQGALSLLEKERLEQKAFLKSRTNVYVPNGDTLQKLDDFANASGEEADRTMVVTGKRGMGKSALIANWIQRRKKQHDKIVYHFIGNSISEGDYRKISERLINEITQITGLPPDEDRMDSDAPKGADNLKDNLQNLLWTAAKKEKLILVLDGMDKLADIDNAKLLNWLPAFPPNVHVVFSTQPDDKTMEVFKRRNYPCIEVETLPMEERKTLITDYLASYAKKLKPEQIERIIRDKESENTLALRVLLDELRVFGVHEEIDARLNVYLSAQNLEDFYDMVVDRLEKTYCDARNKDGHSIPNFTGEVLGLLVSSRAGLSESEILGITKAAPLYWSQLYNGMSGHLSKRNGLIVFDNWFIQEAVTKRMKDGGEEYRRRIVSYMETASDIASNRKSDELSRQYFDLKEWDKMYAFLLDFDVFDYIYRKNEYELGEYWHALQKENKEKYSPAKYLDLEKDGTDREAIRYYYNDIGNFVSNVLADYVLALEFHQKALAICKKVLVPEHPNTASLYNNIGIIYSRMGNHEKALEFHQKALAIEEKVLVPEHPSTASSYSNIGVAYGNMGNHEKALEFHQKALAIREKVLVPEHPDTALSYGNIGGAYGGMGNHEKALEFHQKALAIREKVLGLEHPDTASSYNNIGGTYSDMGNHEKALEFHQKALAIFEKVLVPEHPDTALSYSNIGMAYSDMGNHEKALEFSQKALAIREKVLVPEHLDTASSYNNIGGTYSRMGNHEKALEFHQKALAIREKVLVPEHPDTALSYGNIGAAYSRMGNHEKALEFHQKALAIEEKVLVPEHPSIASSYNNIGVEYGDMGNHEKALEFSQKALAIREKVLVPEHPDTASSYNNIGGTYSRMGNHEKALEFHQKALAIREKVLVPEHPSTASSYSNIGVEYGNMGNHEKALEFSQKALAIREKVLVPEHPDTALSYGNIGAAYSRMGNHEKALEFHQKALAIEEKVLVPEHPSIASSYNNIGVEYSDMGNHEKALEFHQKALAIREKVLVPEHPSIASSYNNIGVEYSDMGNHEKALEFHQKALAIREKVLVPEHPSTASSYSNIGVAYGRMGNHEKALEFHQKALAIFEKVLGKDHPDTVKVVQCIADLHKLIGEKR</sequence>
<evidence type="ECO:0000256" key="3">
    <source>
        <dbReference type="PROSITE-ProRule" id="PRU00339"/>
    </source>
</evidence>
<feature type="repeat" description="TPR" evidence="3">
    <location>
        <begin position="972"/>
        <end position="1005"/>
    </location>
</feature>
<dbReference type="Gene3D" id="1.25.40.10">
    <property type="entry name" value="Tetratricopeptide repeat domain"/>
    <property type="match status" value="6"/>
</dbReference>
<keyword evidence="7" id="KW-1185">Reference proteome</keyword>
<dbReference type="PANTHER" id="PTHR45641">
    <property type="entry name" value="TETRATRICOPEPTIDE REPEAT PROTEIN (AFU_ORTHOLOGUE AFUA_6G03870)"/>
    <property type="match status" value="1"/>
</dbReference>
<feature type="domain" description="NACHT" evidence="4">
    <location>
        <begin position="263"/>
        <end position="431"/>
    </location>
</feature>
<dbReference type="STRING" id="545695.TREAZ_1758"/>
<evidence type="ECO:0000259" key="5">
    <source>
        <dbReference type="Pfam" id="PF13271"/>
    </source>
</evidence>
<feature type="repeat" description="TPR" evidence="3">
    <location>
        <begin position="846"/>
        <end position="879"/>
    </location>
</feature>
<keyword evidence="1" id="KW-0677">Repeat</keyword>
<protein>
    <submittedName>
        <fullName evidence="6">Tetratricopeptide repeat protein</fullName>
    </submittedName>
</protein>
<feature type="repeat" description="TPR" evidence="3">
    <location>
        <begin position="720"/>
        <end position="753"/>
    </location>
</feature>